<sequence>MMGALPLPSGSQEDLHVLAAPPGAAEDLAPADEDYVLALQQKVQCLVDLDVRFGGDHTSALALRALAAVRHDLDRRGIRRRAERDVRAAVAEFAELTGWLLCDANRHAQSYRVNRHALALARTAGDRSMELFVLHNLSLQALYLRRPISSLLWVEPILDHGGLTPRLTAMFKLRVARAYAQMGLRTEATKTLDSATGLLSEGVSDRDPGWAWWVSERGFNHATGAMLGSLGDWKAAIDPISHALMVAPHKARRDRFLYLCVLMHAQLEAGAWHDAESTVDQLLPLLGTVRSTRPLTRLSATLDQFRRNERPPRSARRIIDDIWHTMNLSGRPQNSGEICTVSVE</sequence>
<evidence type="ECO:0008006" key="3">
    <source>
        <dbReference type="Google" id="ProtNLM"/>
    </source>
</evidence>
<dbReference type="InterPro" id="IPR011990">
    <property type="entry name" value="TPR-like_helical_dom_sf"/>
</dbReference>
<accession>A0ABW2CI78</accession>
<reference evidence="2" key="1">
    <citation type="journal article" date="2019" name="Int. J. Syst. Evol. Microbiol.">
        <title>The Global Catalogue of Microorganisms (GCM) 10K type strain sequencing project: providing services to taxonomists for standard genome sequencing and annotation.</title>
        <authorList>
            <consortium name="The Broad Institute Genomics Platform"/>
            <consortium name="The Broad Institute Genome Sequencing Center for Infectious Disease"/>
            <person name="Wu L."/>
            <person name="Ma J."/>
        </authorList>
    </citation>
    <scope>NUCLEOTIDE SEQUENCE [LARGE SCALE GENOMIC DNA]</scope>
    <source>
        <strain evidence="2">JCM 3369</strain>
    </source>
</reference>
<protein>
    <recommendedName>
        <fullName evidence="3">DNA-binding protein</fullName>
    </recommendedName>
</protein>
<gene>
    <name evidence="1" type="ORF">ACFQKB_17070</name>
</gene>
<evidence type="ECO:0000313" key="2">
    <source>
        <dbReference type="Proteomes" id="UP001596380"/>
    </source>
</evidence>
<comment type="caution">
    <text evidence="1">The sequence shown here is derived from an EMBL/GenBank/DDBJ whole genome shotgun (WGS) entry which is preliminary data.</text>
</comment>
<name>A0ABW2CI78_9ACTN</name>
<keyword evidence="2" id="KW-1185">Reference proteome</keyword>
<dbReference type="EMBL" id="JBHSXS010000008">
    <property type="protein sequence ID" value="MFC6881478.1"/>
    <property type="molecule type" value="Genomic_DNA"/>
</dbReference>
<proteinExistence type="predicted"/>
<dbReference type="SUPFAM" id="SSF48452">
    <property type="entry name" value="TPR-like"/>
    <property type="match status" value="1"/>
</dbReference>
<organism evidence="1 2">
    <name type="scientific">Actinomadura yumaensis</name>
    <dbReference type="NCBI Taxonomy" id="111807"/>
    <lineage>
        <taxon>Bacteria</taxon>
        <taxon>Bacillati</taxon>
        <taxon>Actinomycetota</taxon>
        <taxon>Actinomycetes</taxon>
        <taxon>Streptosporangiales</taxon>
        <taxon>Thermomonosporaceae</taxon>
        <taxon>Actinomadura</taxon>
    </lineage>
</organism>
<dbReference type="RefSeq" id="WP_160822886.1">
    <property type="nucleotide sequence ID" value="NZ_JBHSXE010000001.1"/>
</dbReference>
<evidence type="ECO:0000313" key="1">
    <source>
        <dbReference type="EMBL" id="MFC6881478.1"/>
    </source>
</evidence>
<dbReference type="Proteomes" id="UP001596380">
    <property type="component" value="Unassembled WGS sequence"/>
</dbReference>